<dbReference type="RefSeq" id="WP_309046363.1">
    <property type="nucleotide sequence ID" value="NZ_JAUCQJ010000002.1"/>
</dbReference>
<dbReference type="AlphaFoldDB" id="A0ABD5B441"/>
<name>A0ABD5B441_ELIMR</name>
<organism evidence="2 3">
    <name type="scientific">Elizabethkingia miricola</name>
    <name type="common">Chryseobacterium miricola</name>
    <dbReference type="NCBI Taxonomy" id="172045"/>
    <lineage>
        <taxon>Bacteria</taxon>
        <taxon>Pseudomonadati</taxon>
        <taxon>Bacteroidota</taxon>
        <taxon>Flavobacteriia</taxon>
        <taxon>Flavobacteriales</taxon>
        <taxon>Weeksellaceae</taxon>
        <taxon>Elizabethkingia</taxon>
    </lineage>
</organism>
<reference evidence="2 3" key="1">
    <citation type="submission" date="2023-06" db="EMBL/GenBank/DDBJ databases">
        <title>Nosocomial Elizabethkingia miricola genome.</title>
        <authorList>
            <person name="Morgado S."/>
            <person name="Fonseca E."/>
            <person name="Freitas F."/>
            <person name="Vicente A.C."/>
        </authorList>
    </citation>
    <scope>NUCLEOTIDE SEQUENCE [LARGE SCALE GENOMIC DNA]</scope>
    <source>
        <strain evidence="2 3">EM15</strain>
    </source>
</reference>
<protein>
    <submittedName>
        <fullName evidence="2">Uncharacterized protein</fullName>
    </submittedName>
</protein>
<proteinExistence type="predicted"/>
<feature type="region of interest" description="Disordered" evidence="1">
    <location>
        <begin position="55"/>
        <end position="86"/>
    </location>
</feature>
<evidence type="ECO:0000313" key="2">
    <source>
        <dbReference type="EMBL" id="MDQ8748599.1"/>
    </source>
</evidence>
<evidence type="ECO:0000256" key="1">
    <source>
        <dbReference type="SAM" id="MobiDB-lite"/>
    </source>
</evidence>
<sequence length="86" mass="9473">MSILTYHSKIFFMKKEKSIENLSEKLKLGGFTKTFGSKIIGGNRTMTIEEVVITKPKMADDGTTNDGEDNDKPSDPSGPGNTGPWY</sequence>
<dbReference type="EMBL" id="JAUCQJ010000002">
    <property type="protein sequence ID" value="MDQ8748599.1"/>
    <property type="molecule type" value="Genomic_DNA"/>
</dbReference>
<dbReference type="Proteomes" id="UP001239265">
    <property type="component" value="Unassembled WGS sequence"/>
</dbReference>
<comment type="caution">
    <text evidence="2">The sequence shown here is derived from an EMBL/GenBank/DDBJ whole genome shotgun (WGS) entry which is preliminary data.</text>
</comment>
<evidence type="ECO:0000313" key="3">
    <source>
        <dbReference type="Proteomes" id="UP001239265"/>
    </source>
</evidence>
<gene>
    <name evidence="2" type="ORF">QT385_08120</name>
</gene>
<accession>A0ABD5B441</accession>